<dbReference type="Proteomes" id="UP000241229">
    <property type="component" value="Unassembled WGS sequence"/>
</dbReference>
<dbReference type="AlphaFoldDB" id="A0A2P7S3H1"/>
<keyword evidence="3" id="KW-1185">Reference proteome</keyword>
<dbReference type="OrthoDB" id="6293260at2"/>
<dbReference type="RefSeq" id="WP_106773801.1">
    <property type="nucleotide sequence ID" value="NZ_PXYK01000019.1"/>
</dbReference>
<sequence>METALETEALILRPWRLADIDQLVVGLNDIKVSQWLAFVPHPYLRSDGLKWIEHCKRLSPGEGAQRDYEFAIERKVDHAVVGGVSLNNIDTGRGRAGGGIWIGAPYQRLGHGREAFGERIRFAFDTLHLLELHNGYFAGNEPSWVLQKRFGYKRIPAQPRRRQCLADGSWKDEILTSLHREDWIGN</sequence>
<evidence type="ECO:0000313" key="2">
    <source>
        <dbReference type="EMBL" id="PSJ56974.1"/>
    </source>
</evidence>
<dbReference type="InterPro" id="IPR051908">
    <property type="entry name" value="Ribosomal_N-acetyltransferase"/>
</dbReference>
<dbReference type="GO" id="GO:0005737">
    <property type="term" value="C:cytoplasm"/>
    <property type="evidence" value="ECO:0007669"/>
    <property type="project" value="TreeGrafter"/>
</dbReference>
<proteinExistence type="predicted"/>
<feature type="domain" description="N-acetyltransferase" evidence="1">
    <location>
        <begin position="10"/>
        <end position="181"/>
    </location>
</feature>
<gene>
    <name evidence="2" type="ORF">C7I84_19055</name>
</gene>
<comment type="caution">
    <text evidence="2">The sequence shown here is derived from an EMBL/GenBank/DDBJ whole genome shotgun (WGS) entry which is preliminary data.</text>
</comment>
<evidence type="ECO:0000313" key="3">
    <source>
        <dbReference type="Proteomes" id="UP000241229"/>
    </source>
</evidence>
<protein>
    <recommendedName>
        <fullName evidence="1">N-acetyltransferase domain-containing protein</fullName>
    </recommendedName>
</protein>
<dbReference type="EMBL" id="PXYK01000019">
    <property type="protein sequence ID" value="PSJ56974.1"/>
    <property type="molecule type" value="Genomic_DNA"/>
</dbReference>
<dbReference type="InterPro" id="IPR016181">
    <property type="entry name" value="Acyl_CoA_acyltransferase"/>
</dbReference>
<reference evidence="2 3" key="1">
    <citation type="submission" date="2018-03" db="EMBL/GenBank/DDBJ databases">
        <title>The draft genome of Mesorhizobium sp. 6GN-30.</title>
        <authorList>
            <person name="Liu L."/>
            <person name="Li L."/>
            <person name="Wang T."/>
            <person name="Zhang X."/>
            <person name="Liang L."/>
        </authorList>
    </citation>
    <scope>NUCLEOTIDE SEQUENCE [LARGE SCALE GENOMIC DNA]</scope>
    <source>
        <strain evidence="2 3">6GN30</strain>
    </source>
</reference>
<dbReference type="GO" id="GO:0008999">
    <property type="term" value="F:protein-N-terminal-alanine acetyltransferase activity"/>
    <property type="evidence" value="ECO:0007669"/>
    <property type="project" value="TreeGrafter"/>
</dbReference>
<name>A0A2P7S3H1_9HYPH</name>
<dbReference type="SUPFAM" id="SSF55729">
    <property type="entry name" value="Acyl-CoA N-acyltransferases (Nat)"/>
    <property type="match status" value="1"/>
</dbReference>
<accession>A0A2P7S3H1</accession>
<dbReference type="PANTHER" id="PTHR43441:SF2">
    <property type="entry name" value="FAMILY ACETYLTRANSFERASE, PUTATIVE (AFU_ORTHOLOGUE AFUA_7G00850)-RELATED"/>
    <property type="match status" value="1"/>
</dbReference>
<dbReference type="InterPro" id="IPR000182">
    <property type="entry name" value="GNAT_dom"/>
</dbReference>
<organism evidence="2 3">
    <name type="scientific">Kumtagia ephedrae</name>
    <dbReference type="NCBI Taxonomy" id="2116701"/>
    <lineage>
        <taxon>Bacteria</taxon>
        <taxon>Pseudomonadati</taxon>
        <taxon>Pseudomonadota</taxon>
        <taxon>Alphaproteobacteria</taxon>
        <taxon>Hyphomicrobiales</taxon>
        <taxon>Phyllobacteriaceae</taxon>
        <taxon>Kumtagia</taxon>
    </lineage>
</organism>
<dbReference type="Pfam" id="PF13302">
    <property type="entry name" value="Acetyltransf_3"/>
    <property type="match status" value="1"/>
</dbReference>
<dbReference type="GO" id="GO:1990189">
    <property type="term" value="F:protein N-terminal-serine acetyltransferase activity"/>
    <property type="evidence" value="ECO:0007669"/>
    <property type="project" value="TreeGrafter"/>
</dbReference>
<dbReference type="PROSITE" id="PS51186">
    <property type="entry name" value="GNAT"/>
    <property type="match status" value="1"/>
</dbReference>
<dbReference type="Gene3D" id="3.40.630.30">
    <property type="match status" value="1"/>
</dbReference>
<dbReference type="PANTHER" id="PTHR43441">
    <property type="entry name" value="RIBOSOMAL-PROTEIN-SERINE ACETYLTRANSFERASE"/>
    <property type="match status" value="1"/>
</dbReference>
<evidence type="ECO:0000259" key="1">
    <source>
        <dbReference type="PROSITE" id="PS51186"/>
    </source>
</evidence>